<accession>A0A9P4LBU1</accession>
<sequence length="66" mass="7486">MNIYFTVHLKTKCVVLRKLFTLIVEAEPKPSQFQGRFTSLAVARIVQYESHMAQCKNTSIGRPDGS</sequence>
<organism evidence="1 2">
    <name type="scientific">Cucurbitaria berberidis CBS 394.84</name>
    <dbReference type="NCBI Taxonomy" id="1168544"/>
    <lineage>
        <taxon>Eukaryota</taxon>
        <taxon>Fungi</taxon>
        <taxon>Dikarya</taxon>
        <taxon>Ascomycota</taxon>
        <taxon>Pezizomycotina</taxon>
        <taxon>Dothideomycetes</taxon>
        <taxon>Pleosporomycetidae</taxon>
        <taxon>Pleosporales</taxon>
        <taxon>Pleosporineae</taxon>
        <taxon>Cucurbitariaceae</taxon>
        <taxon>Cucurbitaria</taxon>
    </lineage>
</organism>
<keyword evidence="2" id="KW-1185">Reference proteome</keyword>
<evidence type="ECO:0000313" key="1">
    <source>
        <dbReference type="EMBL" id="KAF1848494.1"/>
    </source>
</evidence>
<dbReference type="RefSeq" id="XP_040791057.1">
    <property type="nucleotide sequence ID" value="XM_040933016.1"/>
</dbReference>
<evidence type="ECO:0000313" key="2">
    <source>
        <dbReference type="Proteomes" id="UP000800039"/>
    </source>
</evidence>
<dbReference type="GeneID" id="63850267"/>
<protein>
    <submittedName>
        <fullName evidence="1">Uncharacterized protein</fullName>
    </submittedName>
</protein>
<gene>
    <name evidence="1" type="ORF">K460DRAFT_364487</name>
</gene>
<dbReference type="AlphaFoldDB" id="A0A9P4LBU1"/>
<dbReference type="Proteomes" id="UP000800039">
    <property type="component" value="Unassembled WGS sequence"/>
</dbReference>
<dbReference type="EMBL" id="ML976615">
    <property type="protein sequence ID" value="KAF1848494.1"/>
    <property type="molecule type" value="Genomic_DNA"/>
</dbReference>
<reference evidence="1" key="1">
    <citation type="submission" date="2020-01" db="EMBL/GenBank/DDBJ databases">
        <authorList>
            <consortium name="DOE Joint Genome Institute"/>
            <person name="Haridas S."/>
            <person name="Albert R."/>
            <person name="Binder M."/>
            <person name="Bloem J."/>
            <person name="Labutti K."/>
            <person name="Salamov A."/>
            <person name="Andreopoulos B."/>
            <person name="Baker S.E."/>
            <person name="Barry K."/>
            <person name="Bills G."/>
            <person name="Bluhm B.H."/>
            <person name="Cannon C."/>
            <person name="Castanera R."/>
            <person name="Culley D.E."/>
            <person name="Daum C."/>
            <person name="Ezra D."/>
            <person name="Gonzalez J.B."/>
            <person name="Henrissat B."/>
            <person name="Kuo A."/>
            <person name="Liang C."/>
            <person name="Lipzen A."/>
            <person name="Lutzoni F."/>
            <person name="Magnuson J."/>
            <person name="Mondo S."/>
            <person name="Nolan M."/>
            <person name="Ohm R."/>
            <person name="Pangilinan J."/>
            <person name="Park H.-J."/>
            <person name="Ramirez L."/>
            <person name="Alfaro M."/>
            <person name="Sun H."/>
            <person name="Tritt A."/>
            <person name="Yoshinaga Y."/>
            <person name="Zwiers L.-H."/>
            <person name="Turgeon B.G."/>
            <person name="Goodwin S.B."/>
            <person name="Spatafora J.W."/>
            <person name="Crous P.W."/>
            <person name="Grigoriev I.V."/>
        </authorList>
    </citation>
    <scope>NUCLEOTIDE SEQUENCE</scope>
    <source>
        <strain evidence="1">CBS 394.84</strain>
    </source>
</reference>
<name>A0A9P4LBU1_9PLEO</name>
<proteinExistence type="predicted"/>
<comment type="caution">
    <text evidence="1">The sequence shown here is derived from an EMBL/GenBank/DDBJ whole genome shotgun (WGS) entry which is preliminary data.</text>
</comment>